<keyword evidence="3" id="KW-0479">Metal-binding</keyword>
<dbReference type="AlphaFoldDB" id="A0A0S2W999"/>
<dbReference type="GO" id="GO:0046872">
    <property type="term" value="F:metal ion binding"/>
    <property type="evidence" value="ECO:0007669"/>
    <property type="project" value="UniProtKB-KW"/>
</dbReference>
<keyword evidence="5" id="KW-0411">Iron-sulfur</keyword>
<reference evidence="8 9" key="1">
    <citation type="journal article" date="2015" name="Nat. Commun.">
        <title>Production of butyrate from lysine and the Amadori product fructoselysine by a human gut commensal.</title>
        <authorList>
            <person name="Bui T.P."/>
            <person name="Ritari J."/>
            <person name="Boeren S."/>
            <person name="de Waard P."/>
            <person name="Plugge C.M."/>
            <person name="de Vos W.M."/>
        </authorList>
    </citation>
    <scope>NUCLEOTIDE SEQUENCE [LARGE SCALE GENOMIC DNA]</scope>
    <source>
        <strain evidence="8 9">AF211</strain>
    </source>
</reference>
<evidence type="ECO:0000256" key="2">
    <source>
        <dbReference type="ARBA" id="ARBA00022485"/>
    </source>
</evidence>
<dbReference type="GO" id="GO:0051539">
    <property type="term" value="F:4 iron, 4 sulfur cluster binding"/>
    <property type="evidence" value="ECO:0007669"/>
    <property type="project" value="UniProtKB-KW"/>
</dbReference>
<keyword evidence="9" id="KW-1185">Reference proteome</keyword>
<evidence type="ECO:0000256" key="6">
    <source>
        <dbReference type="ARBA" id="ARBA00023239"/>
    </source>
</evidence>
<evidence type="ECO:0000256" key="5">
    <source>
        <dbReference type="ARBA" id="ARBA00023014"/>
    </source>
</evidence>
<proteinExistence type="inferred from homology"/>
<evidence type="ECO:0000313" key="9">
    <source>
        <dbReference type="Proteomes" id="UP000064844"/>
    </source>
</evidence>
<evidence type="ECO:0000259" key="7">
    <source>
        <dbReference type="Pfam" id="PF05681"/>
    </source>
</evidence>
<protein>
    <submittedName>
        <fullName evidence="8">Fumarate hydratase class I, aerobic</fullName>
        <ecNumber evidence="8">4.2.1.2</ecNumber>
        <ecNumber evidence="8">4.2.1.32</ecNumber>
    </submittedName>
</protein>
<comment type="similarity">
    <text evidence="1">Belongs to the class-I fumarase family.</text>
</comment>
<name>A0A0S2W999_9FIRM</name>
<dbReference type="eggNOG" id="COG1951">
    <property type="taxonomic scope" value="Bacteria"/>
</dbReference>
<evidence type="ECO:0000313" key="8">
    <source>
        <dbReference type="EMBL" id="ALP95568.1"/>
    </source>
</evidence>
<reference evidence="9" key="2">
    <citation type="submission" date="2015-04" db="EMBL/GenBank/DDBJ databases">
        <title>A butyrogenic pathway from the amino acid lysine in a human gut commensal.</title>
        <authorList>
            <person name="de Vos W.M."/>
            <person name="Bui N.T.P."/>
            <person name="Plugge C.M."/>
            <person name="Ritari J."/>
        </authorList>
    </citation>
    <scope>NUCLEOTIDE SEQUENCE [LARGE SCALE GENOMIC DNA]</scope>
    <source>
        <strain evidence="9">AF211</strain>
    </source>
</reference>
<evidence type="ECO:0000256" key="1">
    <source>
        <dbReference type="ARBA" id="ARBA00008876"/>
    </source>
</evidence>
<dbReference type="NCBIfam" id="TIGR00722">
    <property type="entry name" value="ttdA_fumA_fumB"/>
    <property type="match status" value="1"/>
</dbReference>
<dbReference type="STRING" id="1297617.IB211_03177c"/>
<keyword evidence="4" id="KW-0408">Iron</keyword>
<dbReference type="PANTHER" id="PTHR30389:SF17">
    <property type="entry name" value="L(+)-TARTRATE DEHYDRATASE SUBUNIT ALPHA-RELATED"/>
    <property type="match status" value="1"/>
</dbReference>
<accession>A0A0S2W999</accession>
<evidence type="ECO:0000256" key="4">
    <source>
        <dbReference type="ARBA" id="ARBA00023004"/>
    </source>
</evidence>
<dbReference type="EC" id="4.2.1.32" evidence="8"/>
<dbReference type="GO" id="GO:0008730">
    <property type="term" value="F:L(+)-tartrate dehydratase activity"/>
    <property type="evidence" value="ECO:0007669"/>
    <property type="project" value="UniProtKB-EC"/>
</dbReference>
<dbReference type="PANTHER" id="PTHR30389">
    <property type="entry name" value="FUMARATE HYDRATASE-RELATED"/>
    <property type="match status" value="1"/>
</dbReference>
<dbReference type="Proteomes" id="UP000064844">
    <property type="component" value="Chromosome"/>
</dbReference>
<dbReference type="RefSeq" id="WP_058118583.1">
    <property type="nucleotide sequence ID" value="NZ_CALICV010000011.1"/>
</dbReference>
<keyword evidence="6 8" id="KW-0456">Lyase</keyword>
<evidence type="ECO:0000256" key="3">
    <source>
        <dbReference type="ARBA" id="ARBA00022723"/>
    </source>
</evidence>
<dbReference type="EC" id="4.2.1.2" evidence="8"/>
<dbReference type="Pfam" id="PF05681">
    <property type="entry name" value="Fumerase"/>
    <property type="match status" value="1"/>
</dbReference>
<keyword evidence="2" id="KW-0004">4Fe-4S</keyword>
<organism evidence="8 9">
    <name type="scientific">Intestinimonas butyriciproducens</name>
    <dbReference type="NCBI Taxonomy" id="1297617"/>
    <lineage>
        <taxon>Bacteria</taxon>
        <taxon>Bacillati</taxon>
        <taxon>Bacillota</taxon>
        <taxon>Clostridia</taxon>
        <taxon>Eubacteriales</taxon>
        <taxon>Intestinimonas</taxon>
    </lineage>
</organism>
<dbReference type="InterPro" id="IPR051208">
    <property type="entry name" value="Class-I_Fumarase/Tartrate_DH"/>
</dbReference>
<dbReference type="InterPro" id="IPR004646">
    <property type="entry name" value="Fe-S_hydro-lyase_TtdA-typ_cat"/>
</dbReference>
<dbReference type="KEGG" id="ibu:IB211_03177c"/>
<gene>
    <name evidence="8" type="ORF">IB211_03177c</name>
</gene>
<dbReference type="EMBL" id="CP011307">
    <property type="protein sequence ID" value="ALP95568.1"/>
    <property type="molecule type" value="Genomic_DNA"/>
</dbReference>
<sequence>MQGTISKDLMKSAVKEVWIRSLTEIQPDILEALNAAREKETNERGRKYLDILIQNALLATQNRTVICQDTGVPTFFIKTSLGFPYDGDLREVFDEALHELTMGEFPMRPMVVHPLTREDRCDNTAANVPLLHIELDHGTDYMEIKAMPKGAGSGIWGTLQFFPPSVGAAGVKKFVVDSVLRAGSNPCPPLIVGVGLGGPLEEVARLATVASARPIDRRHPEPEIAALEEELKEALNMSQIGPMGMGGDTTVLAVNVEYSGTHKPWMPVAVNINCWPGRKATCRIYSDGHVEQVKGE</sequence>
<dbReference type="GO" id="GO:0004333">
    <property type="term" value="F:fumarate hydratase activity"/>
    <property type="evidence" value="ECO:0007669"/>
    <property type="project" value="UniProtKB-EC"/>
</dbReference>
<feature type="domain" description="Fe-S hydro-lyase tartrate dehydratase alpha-type catalytic" evidence="7">
    <location>
        <begin position="12"/>
        <end position="282"/>
    </location>
</feature>
<dbReference type="PATRIC" id="fig|1297617.4.peg.3266"/>